<reference evidence="2" key="1">
    <citation type="submission" date="2021-01" db="EMBL/GenBank/DDBJ databases">
        <authorList>
            <person name="Corre E."/>
            <person name="Pelletier E."/>
            <person name="Niang G."/>
            <person name="Scheremetjew M."/>
            <person name="Finn R."/>
            <person name="Kale V."/>
            <person name="Holt S."/>
            <person name="Cochrane G."/>
            <person name="Meng A."/>
            <person name="Brown T."/>
            <person name="Cohen L."/>
        </authorList>
    </citation>
    <scope>NUCLEOTIDE SEQUENCE</scope>
    <source>
        <strain evidence="2">GSO104</strain>
    </source>
</reference>
<dbReference type="Pfam" id="PF00651">
    <property type="entry name" value="BTB"/>
    <property type="match status" value="1"/>
</dbReference>
<dbReference type="Gene3D" id="3.30.710.10">
    <property type="entry name" value="Potassium Channel Kv1.1, Chain A"/>
    <property type="match status" value="1"/>
</dbReference>
<feature type="domain" description="BTB" evidence="1">
    <location>
        <begin position="77"/>
        <end position="144"/>
    </location>
</feature>
<dbReference type="CDD" id="cd18186">
    <property type="entry name" value="BTB_POZ_ZBTB_KLHL-like"/>
    <property type="match status" value="1"/>
</dbReference>
<gene>
    <name evidence="2" type="ORF">DBRI00130_LOCUS563</name>
</gene>
<accession>A0A7S4QC37</accession>
<proteinExistence type="predicted"/>
<evidence type="ECO:0000259" key="1">
    <source>
        <dbReference type="PROSITE" id="PS50097"/>
    </source>
</evidence>
<protein>
    <recommendedName>
        <fullName evidence="1">BTB domain-containing protein</fullName>
    </recommendedName>
</protein>
<dbReference type="InterPro" id="IPR011333">
    <property type="entry name" value="SKP1/BTB/POZ_sf"/>
</dbReference>
<organism evidence="2">
    <name type="scientific">Ditylum brightwellii</name>
    <dbReference type="NCBI Taxonomy" id="49249"/>
    <lineage>
        <taxon>Eukaryota</taxon>
        <taxon>Sar</taxon>
        <taxon>Stramenopiles</taxon>
        <taxon>Ochrophyta</taxon>
        <taxon>Bacillariophyta</taxon>
        <taxon>Mediophyceae</taxon>
        <taxon>Lithodesmiophycidae</taxon>
        <taxon>Lithodesmiales</taxon>
        <taxon>Lithodesmiaceae</taxon>
        <taxon>Ditylum</taxon>
    </lineage>
</organism>
<dbReference type="PROSITE" id="PS50097">
    <property type="entry name" value="BTB"/>
    <property type="match status" value="1"/>
</dbReference>
<evidence type="ECO:0000313" key="2">
    <source>
        <dbReference type="EMBL" id="CAE4578909.1"/>
    </source>
</evidence>
<dbReference type="SMART" id="SM00225">
    <property type="entry name" value="BTB"/>
    <property type="match status" value="1"/>
</dbReference>
<sequence>MNISLIELISCSPTKSNLCTMKPKIDNLINRKEIERVADSFLSKLQCSYTQCTVPDPANDDYIEKLDWRKDPIRNHSDWTVIIRDGKGSKKYHVHKAQLAGWEKRSEFFAKEFTDKSNTMNVSDVYLPNPAAEVFPLLLDYFYDLKTLDFNTKNAAALRYISNYFDVRDLYGKVVKFMESDLTIKTAPSYILAAEAVMDKELVNIASTVCAESFGQMSMEKLVKLQPKVVLKIISSPCMNIESEALSMRIAQYTRIRQSELTDELFFEFTQPKVMRHIAPSEAVYFLSLGLQYPRVLNEGGELSLKCRCIAACASSWAILAQDIAPKQKPKKQRKGILNRSYTMDDETIRFKTLPEELQVEVLQAALLSAKLDMDNGCEGSVASTTVVDKDQQLSDELYLYNAVSSTAPKIAVFGSGIPPLNGIFICTGNQTYEKDAYWKGKPVTFLLHKSLKRGQYRISVKDGTEDGQPLTTLYSSPIGGDSDRVPEVGWQKENGIEPPPAFVSTLR</sequence>
<dbReference type="AlphaFoldDB" id="A0A7S4QC37"/>
<dbReference type="InterPro" id="IPR000210">
    <property type="entry name" value="BTB/POZ_dom"/>
</dbReference>
<dbReference type="PANTHER" id="PTHR24410">
    <property type="entry name" value="HL07962P-RELATED"/>
    <property type="match status" value="1"/>
</dbReference>
<dbReference type="PANTHER" id="PTHR24410:SF23">
    <property type="entry name" value="BTB DOMAIN-CONTAINING PROTEIN-RELATED"/>
    <property type="match status" value="1"/>
</dbReference>
<dbReference type="EMBL" id="HBNS01000711">
    <property type="protein sequence ID" value="CAE4578909.1"/>
    <property type="molecule type" value="Transcribed_RNA"/>
</dbReference>
<dbReference type="InterPro" id="IPR051481">
    <property type="entry name" value="BTB-POZ/Galectin-3-binding"/>
</dbReference>
<name>A0A7S4QC37_9STRA</name>
<dbReference type="SUPFAM" id="SSF54695">
    <property type="entry name" value="POZ domain"/>
    <property type="match status" value="1"/>
</dbReference>